<dbReference type="Proteomes" id="UP001066276">
    <property type="component" value="Chromosome 8"/>
</dbReference>
<organism evidence="1 2">
    <name type="scientific">Pleurodeles waltl</name>
    <name type="common">Iberian ribbed newt</name>
    <dbReference type="NCBI Taxonomy" id="8319"/>
    <lineage>
        <taxon>Eukaryota</taxon>
        <taxon>Metazoa</taxon>
        <taxon>Chordata</taxon>
        <taxon>Craniata</taxon>
        <taxon>Vertebrata</taxon>
        <taxon>Euteleostomi</taxon>
        <taxon>Amphibia</taxon>
        <taxon>Batrachia</taxon>
        <taxon>Caudata</taxon>
        <taxon>Salamandroidea</taxon>
        <taxon>Salamandridae</taxon>
        <taxon>Pleurodelinae</taxon>
        <taxon>Pleurodeles</taxon>
    </lineage>
</organism>
<evidence type="ECO:0000313" key="2">
    <source>
        <dbReference type="Proteomes" id="UP001066276"/>
    </source>
</evidence>
<name>A0AAV7NJ04_PLEWA</name>
<sequence length="90" mass="9617">MPTGGEAAPLCPLEAPEFGWRRQILLAADVTPLGGVWAAIGVGHGRPLVNDTRTVNHGVLYDTIQKNALTLSKKSEAAARRVQSVLKVFI</sequence>
<reference evidence="1" key="1">
    <citation type="journal article" date="2022" name="bioRxiv">
        <title>Sequencing and chromosome-scale assembly of the giantPleurodeles waltlgenome.</title>
        <authorList>
            <person name="Brown T."/>
            <person name="Elewa A."/>
            <person name="Iarovenko S."/>
            <person name="Subramanian E."/>
            <person name="Araus A.J."/>
            <person name="Petzold A."/>
            <person name="Susuki M."/>
            <person name="Suzuki K.-i.T."/>
            <person name="Hayashi T."/>
            <person name="Toyoda A."/>
            <person name="Oliveira C."/>
            <person name="Osipova E."/>
            <person name="Leigh N.D."/>
            <person name="Simon A."/>
            <person name="Yun M.H."/>
        </authorList>
    </citation>
    <scope>NUCLEOTIDE SEQUENCE</scope>
    <source>
        <strain evidence="1">20211129_DDA</strain>
        <tissue evidence="1">Liver</tissue>
    </source>
</reference>
<keyword evidence="2" id="KW-1185">Reference proteome</keyword>
<dbReference type="AlphaFoldDB" id="A0AAV7NJ04"/>
<gene>
    <name evidence="1" type="ORF">NDU88_003720</name>
</gene>
<accession>A0AAV7NJ04</accession>
<evidence type="ECO:0000313" key="1">
    <source>
        <dbReference type="EMBL" id="KAJ1115496.1"/>
    </source>
</evidence>
<proteinExistence type="predicted"/>
<comment type="caution">
    <text evidence="1">The sequence shown here is derived from an EMBL/GenBank/DDBJ whole genome shotgun (WGS) entry which is preliminary data.</text>
</comment>
<protein>
    <submittedName>
        <fullName evidence="1">Uncharacterized protein</fullName>
    </submittedName>
</protein>
<dbReference type="EMBL" id="JANPWB010000012">
    <property type="protein sequence ID" value="KAJ1115496.1"/>
    <property type="molecule type" value="Genomic_DNA"/>
</dbReference>